<dbReference type="PANTHER" id="PTHR43625">
    <property type="entry name" value="AFLATOXIN B1 ALDEHYDE REDUCTASE"/>
    <property type="match status" value="1"/>
</dbReference>
<reference evidence="3 4" key="1">
    <citation type="journal article" date="2011" name="J. Gen. Appl. Microbiol.">
        <title>Draft genome sequencing of the enigmatic basidiomycete Mixia osmundae.</title>
        <authorList>
            <person name="Nishida H."/>
            <person name="Nagatsuka Y."/>
            <person name="Sugiyama J."/>
        </authorList>
    </citation>
    <scope>NUCLEOTIDE SEQUENCE [LARGE SCALE GENOMIC DNA]</scope>
    <source>
        <strain evidence="4">CBS 9802 / IAM 14324 / JCM 22182 / KY 12970</strain>
    </source>
</reference>
<dbReference type="PANTHER" id="PTHR43625:SF40">
    <property type="entry name" value="ALDO-KETO REDUCTASE YAKC [NADP(+)]"/>
    <property type="match status" value="1"/>
</dbReference>
<dbReference type="Proteomes" id="UP000009131">
    <property type="component" value="Unassembled WGS sequence"/>
</dbReference>
<dbReference type="eggNOG" id="KOG1575">
    <property type="taxonomic scope" value="Eukaryota"/>
</dbReference>
<dbReference type="InterPro" id="IPR023210">
    <property type="entry name" value="NADP_OxRdtase_dom"/>
</dbReference>
<dbReference type="GO" id="GO:0005737">
    <property type="term" value="C:cytoplasm"/>
    <property type="evidence" value="ECO:0007669"/>
    <property type="project" value="TreeGrafter"/>
</dbReference>
<dbReference type="HOGENOM" id="CLU_023205_2_1_1"/>
<organism evidence="3 4">
    <name type="scientific">Mixia osmundae (strain CBS 9802 / IAM 14324 / JCM 22182 / KY 12970)</name>
    <dbReference type="NCBI Taxonomy" id="764103"/>
    <lineage>
        <taxon>Eukaryota</taxon>
        <taxon>Fungi</taxon>
        <taxon>Dikarya</taxon>
        <taxon>Basidiomycota</taxon>
        <taxon>Pucciniomycotina</taxon>
        <taxon>Mixiomycetes</taxon>
        <taxon>Mixiales</taxon>
        <taxon>Mixiaceae</taxon>
        <taxon>Mixia</taxon>
    </lineage>
</organism>
<dbReference type="OrthoDB" id="37537at2759"/>
<dbReference type="OMA" id="TWKYCET"/>
<comment type="caution">
    <text evidence="3">The sequence shown here is derived from an EMBL/GenBank/DDBJ whole genome shotgun (WGS) entry which is preliminary data.</text>
</comment>
<dbReference type="STRING" id="764103.G7DSN1"/>
<dbReference type="InterPro" id="IPR050791">
    <property type="entry name" value="Aldo-Keto_reductase"/>
</dbReference>
<dbReference type="Pfam" id="PF00248">
    <property type="entry name" value="Aldo_ket_red"/>
    <property type="match status" value="1"/>
</dbReference>
<reference evidence="3 4" key="2">
    <citation type="journal article" date="2012" name="Open Biol.">
        <title>Characteristics of nucleosomes and linker DNA regions on the genome of the basidiomycete Mixia osmundae revealed by mono- and dinucleosome mapping.</title>
        <authorList>
            <person name="Nishida H."/>
            <person name="Kondo S."/>
            <person name="Matsumoto T."/>
            <person name="Suzuki Y."/>
            <person name="Yoshikawa H."/>
            <person name="Taylor T.D."/>
            <person name="Sugiyama J."/>
        </authorList>
    </citation>
    <scope>NUCLEOTIDE SEQUENCE [LARGE SCALE GENOMIC DNA]</scope>
    <source>
        <strain evidence="4">CBS 9802 / IAM 14324 / JCM 22182 / KY 12970</strain>
    </source>
</reference>
<dbReference type="FunCoup" id="G7DSN1">
    <property type="interactions" value="252"/>
</dbReference>
<name>G7DSN1_MIXOS</name>
<accession>G7DSN1</accession>
<feature type="domain" description="NADP-dependent oxidoreductase" evidence="2">
    <location>
        <begin position="14"/>
        <end position="310"/>
    </location>
</feature>
<dbReference type="GO" id="GO:0016491">
    <property type="term" value="F:oxidoreductase activity"/>
    <property type="evidence" value="ECO:0007669"/>
    <property type="project" value="UniProtKB-KW"/>
</dbReference>
<dbReference type="Gene3D" id="3.20.20.100">
    <property type="entry name" value="NADP-dependent oxidoreductase domain"/>
    <property type="match status" value="1"/>
</dbReference>
<dbReference type="InParanoid" id="G7DSN1"/>
<gene>
    <name evidence="3" type="primary">Mo00235</name>
    <name evidence="3" type="ORF">E5Q_00235</name>
</gene>
<dbReference type="RefSeq" id="XP_014566507.1">
    <property type="nucleotide sequence ID" value="XM_014711021.1"/>
</dbReference>
<dbReference type="EMBL" id="BABT02000007">
    <property type="protein sequence ID" value="GAA93591.1"/>
    <property type="molecule type" value="Genomic_DNA"/>
</dbReference>
<evidence type="ECO:0000313" key="4">
    <source>
        <dbReference type="Proteomes" id="UP000009131"/>
    </source>
</evidence>
<protein>
    <recommendedName>
        <fullName evidence="2">NADP-dependent oxidoreductase domain-containing protein</fullName>
    </recommendedName>
</protein>
<sequence length="330" mass="36264">MAETVDFFGTPISRIGYGAMGLSAFYGKPKEEDHAVRVIRKAVDIGCTFIDTAAVYGWGHNERLLAAALNDSGLRKKVFLATKFVFINSNGQVGGVDASRDAVRATVDKSIADLGGVAPDLLYEHRRDDKVPVEDLMATFAELQKEGKTKYIGLSECSAETLRKACKVAQVHALQVEYSLWSTQIERNGLLQAARDNGVKIIAYSPIGRGFLSGKYKDGDDFEDGDFRKANPRFVGEAAKQNLKLVEEVRKVADRLKATPAQVALAWLLAQGDDIIPIPGTTSEERLIENFDARKLKLSETDLAEIRDILKNYPVSGERYSGAMAQMVEK</sequence>
<dbReference type="InterPro" id="IPR036812">
    <property type="entry name" value="NAD(P)_OxRdtase_dom_sf"/>
</dbReference>
<dbReference type="AlphaFoldDB" id="G7DSN1"/>
<evidence type="ECO:0000313" key="3">
    <source>
        <dbReference type="EMBL" id="GAA93591.1"/>
    </source>
</evidence>
<evidence type="ECO:0000256" key="1">
    <source>
        <dbReference type="ARBA" id="ARBA00023002"/>
    </source>
</evidence>
<dbReference type="SUPFAM" id="SSF51430">
    <property type="entry name" value="NAD(P)-linked oxidoreductase"/>
    <property type="match status" value="1"/>
</dbReference>
<proteinExistence type="predicted"/>
<keyword evidence="4" id="KW-1185">Reference proteome</keyword>
<keyword evidence="1" id="KW-0560">Oxidoreductase</keyword>
<evidence type="ECO:0000259" key="2">
    <source>
        <dbReference type="Pfam" id="PF00248"/>
    </source>
</evidence>